<organism evidence="7 8">
    <name type="scientific">Saccharomonospora piscinae</name>
    <dbReference type="NCBI Taxonomy" id="687388"/>
    <lineage>
        <taxon>Bacteria</taxon>
        <taxon>Bacillati</taxon>
        <taxon>Actinomycetota</taxon>
        <taxon>Actinomycetes</taxon>
        <taxon>Pseudonocardiales</taxon>
        <taxon>Pseudonocardiaceae</taxon>
        <taxon>Saccharomonospora</taxon>
    </lineage>
</organism>
<dbReference type="InterPro" id="IPR014008">
    <property type="entry name" value="Cbl_synth_MTase_CbiT"/>
</dbReference>
<gene>
    <name evidence="7" type="ORF">B1813_19220</name>
</gene>
<dbReference type="NCBIfam" id="TIGR02469">
    <property type="entry name" value="CbiT"/>
    <property type="match status" value="1"/>
</dbReference>
<proteinExistence type="predicted"/>
<evidence type="ECO:0000259" key="6">
    <source>
        <dbReference type="Pfam" id="PF00590"/>
    </source>
</evidence>
<dbReference type="Proteomes" id="UP000192591">
    <property type="component" value="Unassembled WGS sequence"/>
</dbReference>
<dbReference type="CDD" id="cd02440">
    <property type="entry name" value="AdoMet_MTases"/>
    <property type="match status" value="1"/>
</dbReference>
<dbReference type="Pfam" id="PF00590">
    <property type="entry name" value="TP_methylase"/>
    <property type="match status" value="1"/>
</dbReference>
<dbReference type="InterPro" id="IPR006365">
    <property type="entry name" value="Cbl_synth_CobL"/>
</dbReference>
<keyword evidence="3" id="KW-0489">Methyltransferase</keyword>
<comment type="pathway">
    <text evidence="1">Cofactor biosynthesis; adenosylcobalamin biosynthesis.</text>
</comment>
<dbReference type="Gene3D" id="3.40.1010.10">
    <property type="entry name" value="Cobalt-precorrin-4 Transmethylase, Domain 1"/>
    <property type="match status" value="1"/>
</dbReference>
<comment type="caution">
    <text evidence="7">The sequence shown here is derived from an EMBL/GenBank/DDBJ whole genome shotgun (WGS) entry which is preliminary data.</text>
</comment>
<evidence type="ECO:0000313" key="7">
    <source>
        <dbReference type="EMBL" id="OQO90139.1"/>
    </source>
</evidence>
<dbReference type="CDD" id="cd11644">
    <property type="entry name" value="Precorrin-6Y-MT"/>
    <property type="match status" value="1"/>
</dbReference>
<reference evidence="7 8" key="1">
    <citation type="submission" date="2017-02" db="EMBL/GenBank/DDBJ databases">
        <title>Draft genome of Saccharomonospora sp. 154.</title>
        <authorList>
            <person name="Alonso-Carmona G.S."/>
            <person name="De La Haba R."/>
            <person name="Vera-Gargallo B."/>
            <person name="Sandoval-Trujillo A.H."/>
            <person name="Ramirez-Duran N."/>
            <person name="Ventosa A."/>
        </authorList>
    </citation>
    <scope>NUCLEOTIDE SEQUENCE [LARGE SCALE GENOMIC DNA]</scope>
    <source>
        <strain evidence="7 8">LRS4.154</strain>
    </source>
</reference>
<evidence type="ECO:0000256" key="4">
    <source>
        <dbReference type="ARBA" id="ARBA00022679"/>
    </source>
</evidence>
<dbReference type="InterPro" id="IPR000878">
    <property type="entry name" value="4pyrrol_Mease"/>
</dbReference>
<evidence type="ECO:0000256" key="2">
    <source>
        <dbReference type="ARBA" id="ARBA00022573"/>
    </source>
</evidence>
<dbReference type="PIRSF" id="PIRSF036428">
    <property type="entry name" value="CobL"/>
    <property type="match status" value="1"/>
</dbReference>
<keyword evidence="8" id="KW-1185">Reference proteome</keyword>
<keyword evidence="5" id="KW-0949">S-adenosyl-L-methionine</keyword>
<dbReference type="InterPro" id="IPR050714">
    <property type="entry name" value="Cobalamin_biosynth_MTase"/>
</dbReference>
<dbReference type="SUPFAM" id="SSF53790">
    <property type="entry name" value="Tetrapyrrole methylase"/>
    <property type="match status" value="1"/>
</dbReference>
<dbReference type="NCBIfam" id="TIGR02467">
    <property type="entry name" value="CbiE"/>
    <property type="match status" value="1"/>
</dbReference>
<dbReference type="UniPathway" id="UPA00148"/>
<keyword evidence="4" id="KW-0808">Transferase</keyword>
<protein>
    <submittedName>
        <fullName evidence="7">Cobalamin biosynthesis bifunctional protein CbiET</fullName>
    </submittedName>
</protein>
<keyword evidence="2" id="KW-0169">Cobalamin biosynthesis</keyword>
<dbReference type="InterPro" id="IPR012818">
    <property type="entry name" value="CbiE"/>
</dbReference>
<dbReference type="GO" id="GO:0032259">
    <property type="term" value="P:methylation"/>
    <property type="evidence" value="ECO:0007669"/>
    <property type="project" value="UniProtKB-KW"/>
</dbReference>
<evidence type="ECO:0000256" key="5">
    <source>
        <dbReference type="ARBA" id="ARBA00022691"/>
    </source>
</evidence>
<evidence type="ECO:0000313" key="8">
    <source>
        <dbReference type="Proteomes" id="UP000192591"/>
    </source>
</evidence>
<accession>A0A1V8ZYZ6</accession>
<dbReference type="PANTHER" id="PTHR43182:SF1">
    <property type="entry name" value="COBALT-PRECORRIN-7 C(5)-METHYLTRANSFERASE"/>
    <property type="match status" value="1"/>
</dbReference>
<sequence>MVVVGIPADGWAGLPPAARTELTRCDVLLGGRRQLDLVPDTGAEQVPWPSPLLPALDGLLREYAGRRVGVLASGDPLLSGIGGTLVRRLGAKAVRVVPSVSSVALARARLGWPADGAETAEVVRITGTDVSPVLRAAGDGGRMLVLSADGDTPGAVAALLARHGFGDSRLTLLENLGAADERRLDGLARDWAHEPVAPLNVLAVAVAGPEAPPLTPGLPDDAFAHDGQLTKSLVRATALAALAPRPGELLWDVGSGSGSVAVEWARLHPANRAVAVEARADRAERIRHNAERHGAAVRVTHGSAPAVLGELPRPDAVFVGGGVSEPGLLPACHDVLGPGGRIVAHGVTIEAERALAEAHAAYGGELTRLSVQRAAPLGTFTSWEPARPVTQWSVRI</sequence>
<dbReference type="Gene3D" id="3.40.50.150">
    <property type="entry name" value="Vaccinia Virus protein VP39"/>
    <property type="match status" value="1"/>
</dbReference>
<dbReference type="GO" id="GO:0008276">
    <property type="term" value="F:protein methyltransferase activity"/>
    <property type="evidence" value="ECO:0007669"/>
    <property type="project" value="InterPro"/>
</dbReference>
<evidence type="ECO:0000256" key="1">
    <source>
        <dbReference type="ARBA" id="ARBA00004953"/>
    </source>
</evidence>
<dbReference type="PANTHER" id="PTHR43182">
    <property type="entry name" value="COBALT-PRECORRIN-6B C(15)-METHYLTRANSFERASE (DECARBOXYLATING)"/>
    <property type="match status" value="1"/>
</dbReference>
<dbReference type="InterPro" id="IPR014777">
    <property type="entry name" value="4pyrrole_Mease_sub1"/>
</dbReference>
<dbReference type="InterPro" id="IPR029063">
    <property type="entry name" value="SAM-dependent_MTases_sf"/>
</dbReference>
<dbReference type="SUPFAM" id="SSF53335">
    <property type="entry name" value="S-adenosyl-L-methionine-dependent methyltransferases"/>
    <property type="match status" value="1"/>
</dbReference>
<dbReference type="EMBL" id="MWIH01000008">
    <property type="protein sequence ID" value="OQO90139.1"/>
    <property type="molecule type" value="Genomic_DNA"/>
</dbReference>
<dbReference type="GO" id="GO:0009236">
    <property type="term" value="P:cobalamin biosynthetic process"/>
    <property type="evidence" value="ECO:0007669"/>
    <property type="project" value="UniProtKB-UniPathway"/>
</dbReference>
<name>A0A1V8ZYZ6_SACPI</name>
<dbReference type="InterPro" id="IPR035996">
    <property type="entry name" value="4pyrrol_Methylase_sf"/>
</dbReference>
<dbReference type="STRING" id="1962155.B1813_19220"/>
<dbReference type="AlphaFoldDB" id="A0A1V8ZYZ6"/>
<evidence type="ECO:0000256" key="3">
    <source>
        <dbReference type="ARBA" id="ARBA00022603"/>
    </source>
</evidence>
<feature type="domain" description="Tetrapyrrole methylase" evidence="6">
    <location>
        <begin position="2"/>
        <end position="188"/>
    </location>
</feature>